<dbReference type="Proteomes" id="UP000031552">
    <property type="component" value="Unassembled WGS sequence"/>
</dbReference>
<keyword evidence="4 9" id="KW-0456">Lyase</keyword>
<dbReference type="RefSeq" id="WP_041016396.1">
    <property type="nucleotide sequence ID" value="NZ_CCEJ010000001.1"/>
</dbReference>
<comment type="catalytic activity">
    <reaction evidence="8 9">
        <text>hydroxymethylbilane = uroporphyrinogen III + H2O</text>
        <dbReference type="Rhea" id="RHEA:18965"/>
        <dbReference type="ChEBI" id="CHEBI:15377"/>
        <dbReference type="ChEBI" id="CHEBI:57308"/>
        <dbReference type="ChEBI" id="CHEBI:57845"/>
        <dbReference type="EC" id="4.2.1.75"/>
    </reaction>
</comment>
<dbReference type="InterPro" id="IPR003754">
    <property type="entry name" value="4pyrrol_synth_uPrphyn_synth"/>
</dbReference>
<keyword evidence="12" id="KW-1185">Reference proteome</keyword>
<dbReference type="InterPro" id="IPR039793">
    <property type="entry name" value="UROS/Hem4"/>
</dbReference>
<accession>A0A090CXU7</accession>
<evidence type="ECO:0000256" key="4">
    <source>
        <dbReference type="ARBA" id="ARBA00023239"/>
    </source>
</evidence>
<dbReference type="GO" id="GO:0004852">
    <property type="term" value="F:uroporphyrinogen-III synthase activity"/>
    <property type="evidence" value="ECO:0007669"/>
    <property type="project" value="UniProtKB-UniRule"/>
</dbReference>
<dbReference type="GO" id="GO:0006780">
    <property type="term" value="P:uroporphyrinogen III biosynthetic process"/>
    <property type="evidence" value="ECO:0007669"/>
    <property type="project" value="UniProtKB-UniRule"/>
</dbReference>
<comment type="caution">
    <text evidence="11">The sequence shown here is derived from an EMBL/GenBank/DDBJ whole genome shotgun (WGS) entry which is preliminary data.</text>
</comment>
<reference evidence="11" key="2">
    <citation type="submission" date="2014-09" db="EMBL/GenBank/DDBJ databases">
        <title>Criblamydia sequanensis harbors a mega-plasmid encoding arsenite resistance.</title>
        <authorList>
            <person name="Bertelli C."/>
            <person name="Goesmann A."/>
            <person name="Greub G."/>
        </authorList>
    </citation>
    <scope>NUCLEOTIDE SEQUENCE [LARGE SCALE GENOMIC DNA]</scope>
    <source>
        <strain evidence="11">CRIB-18</strain>
    </source>
</reference>
<feature type="domain" description="Tetrapyrrole biosynthesis uroporphyrinogen III synthase" evidence="10">
    <location>
        <begin position="32"/>
        <end position="248"/>
    </location>
</feature>
<dbReference type="GO" id="GO:0006782">
    <property type="term" value="P:protoporphyrinogen IX biosynthetic process"/>
    <property type="evidence" value="ECO:0007669"/>
    <property type="project" value="UniProtKB-UniRule"/>
</dbReference>
<evidence type="ECO:0000256" key="2">
    <source>
        <dbReference type="ARBA" id="ARBA00008133"/>
    </source>
</evidence>
<sequence>MKKKDSLVAEIETPLRKPFRILLLRARHQCQSIAGKLEKLGGEVIIRPLIEIIPQKENAKKITQPYLNEFNKIIFTSSNAIPIFIEALKERGLNTDALSRLQIIAVGSKTEEVLKSHGLPIDKIPSKFCSEGILELFDQDLSNSRILIPCAEAPRELLFKELTQKGAYVELLKIYRSVKPKTEKISIKDGDLVVFTSPSTAHHFFNDESYHQERIIAFCIGNLTASKVQEYLKENIFVSLEATETALIHCIENYLIKKTLNETIL</sequence>
<protein>
    <recommendedName>
        <fullName evidence="7 9">Uroporphyrinogen-III synthase</fullName>
        <ecNumber evidence="3 9">4.2.1.75</ecNumber>
    </recommendedName>
</protein>
<comment type="similarity">
    <text evidence="2 9">Belongs to the uroporphyrinogen-III synthase family.</text>
</comment>
<evidence type="ECO:0000256" key="1">
    <source>
        <dbReference type="ARBA" id="ARBA00004772"/>
    </source>
</evidence>
<dbReference type="eggNOG" id="COG1587">
    <property type="taxonomic scope" value="Bacteria"/>
</dbReference>
<evidence type="ECO:0000256" key="9">
    <source>
        <dbReference type="RuleBase" id="RU366031"/>
    </source>
</evidence>
<proteinExistence type="inferred from homology"/>
<dbReference type="InterPro" id="IPR036108">
    <property type="entry name" value="4pyrrol_syn_uPrphyn_synt_sf"/>
</dbReference>
<evidence type="ECO:0000313" key="11">
    <source>
        <dbReference type="EMBL" id="CDR32866.1"/>
    </source>
</evidence>
<organism evidence="11 12">
    <name type="scientific">Candidatus Criblamydia sequanensis CRIB-18</name>
    <dbReference type="NCBI Taxonomy" id="1437425"/>
    <lineage>
        <taxon>Bacteria</taxon>
        <taxon>Pseudomonadati</taxon>
        <taxon>Chlamydiota</taxon>
        <taxon>Chlamydiia</taxon>
        <taxon>Parachlamydiales</taxon>
        <taxon>Candidatus Criblamydiaceae</taxon>
        <taxon>Candidatus Criblamydia</taxon>
    </lineage>
</organism>
<dbReference type="SUPFAM" id="SSF69618">
    <property type="entry name" value="HemD-like"/>
    <property type="match status" value="1"/>
</dbReference>
<reference evidence="11" key="1">
    <citation type="submission" date="2013-12" db="EMBL/GenBank/DDBJ databases">
        <authorList>
            <person name="Linke B."/>
        </authorList>
    </citation>
    <scope>NUCLEOTIDE SEQUENCE [LARGE SCALE GENOMIC DNA]</scope>
    <source>
        <strain evidence="11">CRIB-18</strain>
    </source>
</reference>
<dbReference type="EMBL" id="CCEJ010000001">
    <property type="protein sequence ID" value="CDR32866.1"/>
    <property type="molecule type" value="Genomic_DNA"/>
</dbReference>
<name>A0A090CXU7_9BACT</name>
<dbReference type="STRING" id="1437425.CSEC_0022"/>
<dbReference type="Pfam" id="PF02602">
    <property type="entry name" value="HEM4"/>
    <property type="match status" value="1"/>
</dbReference>
<dbReference type="UniPathway" id="UPA00251">
    <property type="reaction ID" value="UER00320"/>
</dbReference>
<evidence type="ECO:0000256" key="7">
    <source>
        <dbReference type="ARBA" id="ARBA00040167"/>
    </source>
</evidence>
<dbReference type="AlphaFoldDB" id="A0A090CXU7"/>
<dbReference type="PANTHER" id="PTHR38042">
    <property type="entry name" value="UROPORPHYRINOGEN-III SYNTHASE, CHLOROPLASTIC"/>
    <property type="match status" value="1"/>
</dbReference>
<evidence type="ECO:0000256" key="8">
    <source>
        <dbReference type="ARBA" id="ARBA00048617"/>
    </source>
</evidence>
<comment type="function">
    <text evidence="6 9">Catalyzes cyclization of the linear tetrapyrrole, hydroxymethylbilane, to the macrocyclic uroporphyrinogen III.</text>
</comment>
<dbReference type="PANTHER" id="PTHR38042:SF1">
    <property type="entry name" value="UROPORPHYRINOGEN-III SYNTHASE, CHLOROPLASTIC"/>
    <property type="match status" value="1"/>
</dbReference>
<dbReference type="CDD" id="cd06578">
    <property type="entry name" value="HemD"/>
    <property type="match status" value="1"/>
</dbReference>
<keyword evidence="5 9" id="KW-0627">Porphyrin biosynthesis</keyword>
<gene>
    <name evidence="11" type="primary">hemD</name>
    <name evidence="11" type="ORF">CSEC_0022</name>
</gene>
<evidence type="ECO:0000256" key="3">
    <source>
        <dbReference type="ARBA" id="ARBA00013109"/>
    </source>
</evidence>
<dbReference type="OrthoDB" id="9815856at2"/>
<evidence type="ECO:0000313" key="12">
    <source>
        <dbReference type="Proteomes" id="UP000031552"/>
    </source>
</evidence>
<dbReference type="Gene3D" id="3.40.50.10090">
    <property type="match status" value="2"/>
</dbReference>
<evidence type="ECO:0000256" key="6">
    <source>
        <dbReference type="ARBA" id="ARBA00037589"/>
    </source>
</evidence>
<dbReference type="EC" id="4.2.1.75" evidence="3 9"/>
<evidence type="ECO:0000259" key="10">
    <source>
        <dbReference type="Pfam" id="PF02602"/>
    </source>
</evidence>
<evidence type="ECO:0000256" key="5">
    <source>
        <dbReference type="ARBA" id="ARBA00023244"/>
    </source>
</evidence>
<comment type="pathway">
    <text evidence="1 9">Porphyrin-containing compound metabolism; protoporphyrin-IX biosynthesis; coproporphyrinogen-III from 5-aminolevulinate: step 3/4.</text>
</comment>